<dbReference type="InParanoid" id="K5W1R5"/>
<dbReference type="Pfam" id="PF00176">
    <property type="entry name" value="SNF2-rel_dom"/>
    <property type="match status" value="1"/>
</dbReference>
<dbReference type="HOGENOM" id="CLU_847797_0_0_1"/>
<feature type="domain" description="Helicase ATP-binding" evidence="4">
    <location>
        <begin position="1"/>
        <end position="80"/>
    </location>
</feature>
<dbReference type="Gene3D" id="3.40.50.10810">
    <property type="entry name" value="Tandem AAA-ATPase domain"/>
    <property type="match status" value="1"/>
</dbReference>
<evidence type="ECO:0000256" key="2">
    <source>
        <dbReference type="ARBA" id="ARBA00022801"/>
    </source>
</evidence>
<dbReference type="SMART" id="SM00490">
    <property type="entry name" value="HELICc"/>
    <property type="match status" value="1"/>
</dbReference>
<evidence type="ECO:0000313" key="6">
    <source>
        <dbReference type="EMBL" id="EKM52799.1"/>
    </source>
</evidence>
<dbReference type="InterPro" id="IPR001650">
    <property type="entry name" value="Helicase_C-like"/>
</dbReference>
<dbReference type="InterPro" id="IPR049730">
    <property type="entry name" value="SNF2/RAD54-like_C"/>
</dbReference>
<organism evidence="6 7">
    <name type="scientific">Phanerochaete carnosa (strain HHB-10118-sp)</name>
    <name type="common">White-rot fungus</name>
    <name type="synonym">Peniophora carnosa</name>
    <dbReference type="NCBI Taxonomy" id="650164"/>
    <lineage>
        <taxon>Eukaryota</taxon>
        <taxon>Fungi</taxon>
        <taxon>Dikarya</taxon>
        <taxon>Basidiomycota</taxon>
        <taxon>Agaricomycotina</taxon>
        <taxon>Agaricomycetes</taxon>
        <taxon>Polyporales</taxon>
        <taxon>Phanerochaetaceae</taxon>
        <taxon>Phanerochaete</taxon>
    </lineage>
</organism>
<reference evidence="6 7" key="1">
    <citation type="journal article" date="2012" name="BMC Genomics">
        <title>Comparative genomics of the white-rot fungi, Phanerochaete carnosa and P. chrysosporium, to elucidate the genetic basis of the distinct wood types they colonize.</title>
        <authorList>
            <person name="Suzuki H."/>
            <person name="MacDonald J."/>
            <person name="Syed K."/>
            <person name="Salamov A."/>
            <person name="Hori C."/>
            <person name="Aerts A."/>
            <person name="Henrissat B."/>
            <person name="Wiebenga A."/>
            <person name="vanKuyk P.A."/>
            <person name="Barry K."/>
            <person name="Lindquist E."/>
            <person name="LaButti K."/>
            <person name="Lapidus A."/>
            <person name="Lucas S."/>
            <person name="Coutinho P."/>
            <person name="Gong Y."/>
            <person name="Samejima M."/>
            <person name="Mahadevan R."/>
            <person name="Abou-Zaid M."/>
            <person name="de Vries R.P."/>
            <person name="Igarashi K."/>
            <person name="Yadav J.S."/>
            <person name="Grigoriev I.V."/>
            <person name="Master E.R."/>
        </authorList>
    </citation>
    <scope>NUCLEOTIDE SEQUENCE [LARGE SCALE GENOMIC DNA]</scope>
    <source>
        <strain evidence="6 7">HHB-10118-sp</strain>
    </source>
</reference>
<evidence type="ECO:0000313" key="7">
    <source>
        <dbReference type="Proteomes" id="UP000008370"/>
    </source>
</evidence>
<feature type="domain" description="Helicase C-terminal" evidence="5">
    <location>
        <begin position="270"/>
        <end position="390"/>
    </location>
</feature>
<dbReference type="EMBL" id="JH930475">
    <property type="protein sequence ID" value="EKM52799.1"/>
    <property type="molecule type" value="Genomic_DNA"/>
</dbReference>
<dbReference type="InterPro" id="IPR027417">
    <property type="entry name" value="P-loop_NTPase"/>
</dbReference>
<keyword evidence="7" id="KW-1185">Reference proteome</keyword>
<evidence type="ECO:0008006" key="8">
    <source>
        <dbReference type="Google" id="ProtNLM"/>
    </source>
</evidence>
<dbReference type="GO" id="GO:0005634">
    <property type="term" value="C:nucleus"/>
    <property type="evidence" value="ECO:0007669"/>
    <property type="project" value="TreeGrafter"/>
</dbReference>
<dbReference type="GO" id="GO:0016787">
    <property type="term" value="F:hydrolase activity"/>
    <property type="evidence" value="ECO:0007669"/>
    <property type="project" value="UniProtKB-KW"/>
</dbReference>
<dbReference type="InterPro" id="IPR014001">
    <property type="entry name" value="Helicase_ATP-bd"/>
</dbReference>
<dbReference type="InterPro" id="IPR050628">
    <property type="entry name" value="SNF2_RAD54_helicase_TF"/>
</dbReference>
<dbReference type="PANTHER" id="PTHR45626:SF14">
    <property type="entry name" value="ATP-DEPENDENT DNA HELICASE (EUROFUNG)"/>
    <property type="match status" value="1"/>
</dbReference>
<dbReference type="KEGG" id="pco:PHACADRAFT_31244"/>
<dbReference type="AlphaFoldDB" id="K5W1R5"/>
<protein>
    <recommendedName>
        <fullName evidence="8">Helicase C-terminal domain-containing protein</fullName>
    </recommendedName>
</protein>
<dbReference type="GeneID" id="18919671"/>
<dbReference type="Proteomes" id="UP000008370">
    <property type="component" value="Unassembled WGS sequence"/>
</dbReference>
<proteinExistence type="predicted"/>
<dbReference type="GO" id="GO:0006281">
    <property type="term" value="P:DNA repair"/>
    <property type="evidence" value="ECO:0007669"/>
    <property type="project" value="TreeGrafter"/>
</dbReference>
<dbReference type="Pfam" id="PF00271">
    <property type="entry name" value="Helicase_C"/>
    <property type="match status" value="1"/>
</dbReference>
<dbReference type="GO" id="GO:0008094">
    <property type="term" value="F:ATP-dependent activity, acting on DNA"/>
    <property type="evidence" value="ECO:0007669"/>
    <property type="project" value="TreeGrafter"/>
</dbReference>
<dbReference type="SUPFAM" id="SSF52540">
    <property type="entry name" value="P-loop containing nucleoside triphosphate hydrolases"/>
    <property type="match status" value="1"/>
</dbReference>
<dbReference type="PANTHER" id="PTHR45626">
    <property type="entry name" value="TRANSCRIPTION TERMINATION FACTOR 2-RELATED"/>
    <property type="match status" value="1"/>
</dbReference>
<dbReference type="InterPro" id="IPR000330">
    <property type="entry name" value="SNF2_N"/>
</dbReference>
<sequence length="390" mass="43429">MTKARDEKPGKGLNENQFPFYLIRWGRVVTDESHTLRNPQGKKATAYCALRKRAGLALTATPVQNYPCDLYAQLKFLGRDYKNLVKMKDFHEVCQREYQAQGSRVSFNSLKIYSQDVLLECVIHRPKISSSGKPCLSLPGRQDHELHRINLSDGEEEFYRYVLEKHRHNGALAELIRLQQALSDRCAAVCVDPRLMLEKLPPDEGELAEGAQDEDVERIAAEVSRIGRLPTDARGQDAASDVLVAGELPLSIKHLAYLFDESYIPTTIQTVLDILEKISVRSGGADKTIIYSPVYFRGPLKTLSAHLTSIGVGNAVYHGDTKPQERTAALHCAATDDSCRVLLMTIQSGGTGLNITACNNVVFLEPWWNPYLEAKLTVYPRNKLSGASTA</sequence>
<dbReference type="CDD" id="cd18793">
    <property type="entry name" value="SF2_C_SNF"/>
    <property type="match status" value="1"/>
</dbReference>
<accession>K5W1R5</accession>
<dbReference type="RefSeq" id="XP_007398551.1">
    <property type="nucleotide sequence ID" value="XM_007398489.1"/>
</dbReference>
<dbReference type="InterPro" id="IPR038718">
    <property type="entry name" value="SNF2-like_sf"/>
</dbReference>
<name>K5W1R5_PHACS</name>
<dbReference type="GO" id="GO:0005524">
    <property type="term" value="F:ATP binding"/>
    <property type="evidence" value="ECO:0007669"/>
    <property type="project" value="UniProtKB-KW"/>
</dbReference>
<dbReference type="Gene3D" id="3.40.50.300">
    <property type="entry name" value="P-loop containing nucleotide triphosphate hydrolases"/>
    <property type="match status" value="1"/>
</dbReference>
<evidence type="ECO:0000256" key="3">
    <source>
        <dbReference type="ARBA" id="ARBA00022840"/>
    </source>
</evidence>
<gene>
    <name evidence="6" type="ORF">PHACADRAFT_31244</name>
</gene>
<dbReference type="OrthoDB" id="2803763at2759"/>
<dbReference type="PROSITE" id="PS51192">
    <property type="entry name" value="HELICASE_ATP_BIND_1"/>
    <property type="match status" value="1"/>
</dbReference>
<dbReference type="STRING" id="650164.K5W1R5"/>
<evidence type="ECO:0000259" key="5">
    <source>
        <dbReference type="PROSITE" id="PS51194"/>
    </source>
</evidence>
<evidence type="ECO:0000256" key="1">
    <source>
        <dbReference type="ARBA" id="ARBA00022741"/>
    </source>
</evidence>
<keyword evidence="3" id="KW-0067">ATP-binding</keyword>
<keyword evidence="2" id="KW-0378">Hydrolase</keyword>
<dbReference type="PROSITE" id="PS51194">
    <property type="entry name" value="HELICASE_CTER"/>
    <property type="match status" value="1"/>
</dbReference>
<keyword evidence="1" id="KW-0547">Nucleotide-binding</keyword>
<evidence type="ECO:0000259" key="4">
    <source>
        <dbReference type="PROSITE" id="PS51192"/>
    </source>
</evidence>